<dbReference type="Proteomes" id="UP001412067">
    <property type="component" value="Unassembled WGS sequence"/>
</dbReference>
<keyword evidence="2" id="KW-1185">Reference proteome</keyword>
<reference evidence="1 2" key="1">
    <citation type="journal article" date="2022" name="Nat. Plants">
        <title>Genomes of leafy and leafless Platanthera orchids illuminate the evolution of mycoheterotrophy.</title>
        <authorList>
            <person name="Li M.H."/>
            <person name="Liu K.W."/>
            <person name="Li Z."/>
            <person name="Lu H.C."/>
            <person name="Ye Q.L."/>
            <person name="Zhang D."/>
            <person name="Wang J.Y."/>
            <person name="Li Y.F."/>
            <person name="Zhong Z.M."/>
            <person name="Liu X."/>
            <person name="Yu X."/>
            <person name="Liu D.K."/>
            <person name="Tu X.D."/>
            <person name="Liu B."/>
            <person name="Hao Y."/>
            <person name="Liao X.Y."/>
            <person name="Jiang Y.T."/>
            <person name="Sun W.H."/>
            <person name="Chen J."/>
            <person name="Chen Y.Q."/>
            <person name="Ai Y."/>
            <person name="Zhai J.W."/>
            <person name="Wu S.S."/>
            <person name="Zhou Z."/>
            <person name="Hsiao Y.Y."/>
            <person name="Wu W.L."/>
            <person name="Chen Y.Y."/>
            <person name="Lin Y.F."/>
            <person name="Hsu J.L."/>
            <person name="Li C.Y."/>
            <person name="Wang Z.W."/>
            <person name="Zhao X."/>
            <person name="Zhong W.Y."/>
            <person name="Ma X.K."/>
            <person name="Ma L."/>
            <person name="Huang J."/>
            <person name="Chen G.Z."/>
            <person name="Huang M.Z."/>
            <person name="Huang L."/>
            <person name="Peng D.H."/>
            <person name="Luo Y.B."/>
            <person name="Zou S.Q."/>
            <person name="Chen S.P."/>
            <person name="Lan S."/>
            <person name="Tsai W.C."/>
            <person name="Van de Peer Y."/>
            <person name="Liu Z.J."/>
        </authorList>
    </citation>
    <scope>NUCLEOTIDE SEQUENCE [LARGE SCALE GENOMIC DNA]</scope>
    <source>
        <strain evidence="1">Lor288</strain>
    </source>
</reference>
<gene>
    <name evidence="1" type="ORF">KSP40_PGU008428</name>
</gene>
<organism evidence="1 2">
    <name type="scientific">Platanthera guangdongensis</name>
    <dbReference type="NCBI Taxonomy" id="2320717"/>
    <lineage>
        <taxon>Eukaryota</taxon>
        <taxon>Viridiplantae</taxon>
        <taxon>Streptophyta</taxon>
        <taxon>Embryophyta</taxon>
        <taxon>Tracheophyta</taxon>
        <taxon>Spermatophyta</taxon>
        <taxon>Magnoliopsida</taxon>
        <taxon>Liliopsida</taxon>
        <taxon>Asparagales</taxon>
        <taxon>Orchidaceae</taxon>
        <taxon>Orchidoideae</taxon>
        <taxon>Orchideae</taxon>
        <taxon>Orchidinae</taxon>
        <taxon>Platanthera</taxon>
    </lineage>
</organism>
<protein>
    <submittedName>
        <fullName evidence="1">Uncharacterized protein</fullName>
    </submittedName>
</protein>
<sequence length="271" mass="30577">MKCIGCCTKQIGEFGPEPDLVYSGERLRSPLGCLGTFSAKKKNRREERRSQEGTSAALRLCTPAAGDSTFRLCTPTASRSAPLHASRWLPWRRNHEGDSRRPYSAVGEHLVCCLLSPSHLQSFPAQESWRSPFVQIKRRHWNLLIPSIILSSDSLETEPYLLYSGERLRSPLDCLGTFSAKKKNRREERRSQEGTSAALRLCTPAAGDSTFRLYTPTASRSAPLHASRWLPWRRNHEGDSRRPYSAVGEHLVCCLLSPSHLQSFPAQESWR</sequence>
<comment type="caution">
    <text evidence="1">The sequence shown here is derived from an EMBL/GenBank/DDBJ whole genome shotgun (WGS) entry which is preliminary data.</text>
</comment>
<proteinExistence type="predicted"/>
<accession>A0ABR2LIM7</accession>
<evidence type="ECO:0000313" key="2">
    <source>
        <dbReference type="Proteomes" id="UP001412067"/>
    </source>
</evidence>
<evidence type="ECO:0000313" key="1">
    <source>
        <dbReference type="EMBL" id="KAK8941956.1"/>
    </source>
</evidence>
<name>A0ABR2LIM7_9ASPA</name>
<dbReference type="EMBL" id="JBBWWR010000019">
    <property type="protein sequence ID" value="KAK8941956.1"/>
    <property type="molecule type" value="Genomic_DNA"/>
</dbReference>